<feature type="region of interest" description="Disordered" evidence="1">
    <location>
        <begin position="30"/>
        <end position="62"/>
    </location>
</feature>
<evidence type="ECO:0000313" key="2">
    <source>
        <dbReference type="EMBL" id="KAJ8019053.1"/>
    </source>
</evidence>
<evidence type="ECO:0000313" key="3">
    <source>
        <dbReference type="Proteomes" id="UP001152320"/>
    </source>
</evidence>
<dbReference type="Proteomes" id="UP001152320">
    <property type="component" value="Unassembled WGS sequence"/>
</dbReference>
<gene>
    <name evidence="2" type="ORF">HOLleu_42606</name>
</gene>
<comment type="caution">
    <text evidence="2">The sequence shown here is derived from an EMBL/GenBank/DDBJ whole genome shotgun (WGS) entry which is preliminary data.</text>
</comment>
<accession>A0A9Q1BB92</accession>
<reference evidence="2" key="1">
    <citation type="submission" date="2021-10" db="EMBL/GenBank/DDBJ databases">
        <title>Tropical sea cucumber genome reveals ecological adaptation and Cuvierian tubules defense mechanism.</title>
        <authorList>
            <person name="Chen T."/>
        </authorList>
    </citation>
    <scope>NUCLEOTIDE SEQUENCE</scope>
    <source>
        <strain evidence="2">Nanhai2018</strain>
        <tissue evidence="2">Muscle</tissue>
    </source>
</reference>
<feature type="compositionally biased region" description="Basic residues" evidence="1">
    <location>
        <begin position="44"/>
        <end position="56"/>
    </location>
</feature>
<dbReference type="EMBL" id="JAIZAY010000099">
    <property type="protein sequence ID" value="KAJ8019053.1"/>
    <property type="molecule type" value="Genomic_DNA"/>
</dbReference>
<name>A0A9Q1BB92_HOLLE</name>
<dbReference type="AlphaFoldDB" id="A0A9Q1BB92"/>
<protein>
    <submittedName>
        <fullName evidence="2">Uncharacterized protein</fullName>
    </submittedName>
</protein>
<evidence type="ECO:0000256" key="1">
    <source>
        <dbReference type="SAM" id="MobiDB-lite"/>
    </source>
</evidence>
<proteinExistence type="predicted"/>
<keyword evidence="3" id="KW-1185">Reference proteome</keyword>
<feature type="compositionally biased region" description="Low complexity" evidence="1">
    <location>
        <begin position="34"/>
        <end position="43"/>
    </location>
</feature>
<sequence>MVEEVDPFNYNVAVVINDDLKLLDVTDLDKPSDKPCSSDSPLKQKPKRQKKKRRGKNTSVRSTDITVSDHIGGFASLFSITGEKIECGSKVSIGNNSLSSVSWIVTSLSYEGGAYVGEAMLLADHSIKLKGPLEKFQLGGPLRKDELKLSKSLFQNAFLKSINISKESFSFRRIIRQNHLGALIRGEIKKLLVGRNSRKVILLGVFLPETDLDLLGIHPRKRTVLFSYNKKNIHMLDSFLGPNQWDVVLKENCLRFVTRVTFKLGKGEMLSCIVAAASAMNIQMIDGSYRSLLENEFC</sequence>
<organism evidence="2 3">
    <name type="scientific">Holothuria leucospilota</name>
    <name type="common">Black long sea cucumber</name>
    <name type="synonym">Mertensiothuria leucospilota</name>
    <dbReference type="NCBI Taxonomy" id="206669"/>
    <lineage>
        <taxon>Eukaryota</taxon>
        <taxon>Metazoa</taxon>
        <taxon>Echinodermata</taxon>
        <taxon>Eleutherozoa</taxon>
        <taxon>Echinozoa</taxon>
        <taxon>Holothuroidea</taxon>
        <taxon>Aspidochirotacea</taxon>
        <taxon>Aspidochirotida</taxon>
        <taxon>Holothuriidae</taxon>
        <taxon>Holothuria</taxon>
    </lineage>
</organism>